<dbReference type="KEGG" id="hbs:IPV69_23285"/>
<organism evidence="1 2">
    <name type="scientific">Humisphaera borealis</name>
    <dbReference type="NCBI Taxonomy" id="2807512"/>
    <lineage>
        <taxon>Bacteria</taxon>
        <taxon>Pseudomonadati</taxon>
        <taxon>Planctomycetota</taxon>
        <taxon>Phycisphaerae</taxon>
        <taxon>Tepidisphaerales</taxon>
        <taxon>Tepidisphaeraceae</taxon>
        <taxon>Humisphaera</taxon>
    </lineage>
</organism>
<reference evidence="1 2" key="1">
    <citation type="submission" date="2020-10" db="EMBL/GenBank/DDBJ databases">
        <title>Wide distribution of Phycisphaera-like planctomycetes from WD2101 soil group in peatlands and genome analysis of the first cultivated representative.</title>
        <authorList>
            <person name="Dedysh S.N."/>
            <person name="Beletsky A.V."/>
            <person name="Ivanova A."/>
            <person name="Kulichevskaya I.S."/>
            <person name="Suzina N.E."/>
            <person name="Philippov D.A."/>
            <person name="Rakitin A.L."/>
            <person name="Mardanov A.V."/>
            <person name="Ravin N.V."/>
        </authorList>
    </citation>
    <scope>NUCLEOTIDE SEQUENCE [LARGE SCALE GENOMIC DNA]</scope>
    <source>
        <strain evidence="1 2">M1803</strain>
    </source>
</reference>
<name>A0A7M2WX76_9BACT</name>
<accession>A0A7M2WX76</accession>
<evidence type="ECO:0000313" key="1">
    <source>
        <dbReference type="EMBL" id="QOV89110.1"/>
    </source>
</evidence>
<protein>
    <submittedName>
        <fullName evidence="1">Uncharacterized protein</fullName>
    </submittedName>
</protein>
<gene>
    <name evidence="1" type="ORF">IPV69_23285</name>
</gene>
<evidence type="ECO:0000313" key="2">
    <source>
        <dbReference type="Proteomes" id="UP000593765"/>
    </source>
</evidence>
<proteinExistence type="predicted"/>
<dbReference type="EMBL" id="CP063458">
    <property type="protein sequence ID" value="QOV89110.1"/>
    <property type="molecule type" value="Genomic_DNA"/>
</dbReference>
<dbReference type="RefSeq" id="WP_206292129.1">
    <property type="nucleotide sequence ID" value="NZ_CP063458.1"/>
</dbReference>
<dbReference type="AlphaFoldDB" id="A0A7M2WX76"/>
<keyword evidence="2" id="KW-1185">Reference proteome</keyword>
<sequence length="64" mass="7484">MIRIREIDDPDLRRRITEALAERRGMSVAAIPAWFELDDLDFVDLLNDLKERESPSADLDDPRM</sequence>
<dbReference type="Proteomes" id="UP000593765">
    <property type="component" value="Chromosome"/>
</dbReference>